<evidence type="ECO:0000256" key="2">
    <source>
        <dbReference type="ARBA" id="ARBA00006330"/>
    </source>
</evidence>
<evidence type="ECO:0000259" key="3">
    <source>
        <dbReference type="PROSITE" id="PS51212"/>
    </source>
</evidence>
<reference evidence="4 5" key="1">
    <citation type="journal article" date="2018" name="Genome Biol. Evol.">
        <title>Multiple Roots of Fruiting Body Formation in Amoebozoa.</title>
        <authorList>
            <person name="Hillmann F."/>
            <person name="Forbes G."/>
            <person name="Novohradska S."/>
            <person name="Ferling I."/>
            <person name="Riege K."/>
            <person name="Groth M."/>
            <person name="Westermann M."/>
            <person name="Marz M."/>
            <person name="Spaller T."/>
            <person name="Winckler T."/>
            <person name="Schaap P."/>
            <person name="Glockner G."/>
        </authorList>
    </citation>
    <scope>NUCLEOTIDE SEQUENCE [LARGE SCALE GENOMIC DNA]</scope>
    <source>
        <strain evidence="4 5">Jena</strain>
    </source>
</reference>
<dbReference type="Proteomes" id="UP000241769">
    <property type="component" value="Unassembled WGS sequence"/>
</dbReference>
<dbReference type="InterPro" id="IPR002889">
    <property type="entry name" value="WSC_carb-bd"/>
</dbReference>
<dbReference type="AlphaFoldDB" id="A0A2P6NXL7"/>
<dbReference type="GO" id="GO:0004805">
    <property type="term" value="F:trehalose-phosphatase activity"/>
    <property type="evidence" value="ECO:0007669"/>
    <property type="project" value="TreeGrafter"/>
</dbReference>
<name>A0A2P6NXL7_9EUKA</name>
<dbReference type="Pfam" id="PF00982">
    <property type="entry name" value="Glyco_transf_20"/>
    <property type="match status" value="1"/>
</dbReference>
<dbReference type="Gene3D" id="3.30.70.1020">
    <property type="entry name" value="Trehalose-6-phosphate phosphatase related protein, domain 2"/>
    <property type="match status" value="1"/>
</dbReference>
<accession>A0A2P6NXL7</accession>
<feature type="domain" description="WSC" evidence="3">
    <location>
        <begin position="9"/>
        <end position="95"/>
    </location>
</feature>
<dbReference type="CDD" id="cd01627">
    <property type="entry name" value="HAD_TPP"/>
    <property type="match status" value="1"/>
</dbReference>
<dbReference type="FunFam" id="3.40.50.1000:FF:000052">
    <property type="entry name" value="Alpha,alpha-trehalose-phosphate synthase [UDP-forming] 6"/>
    <property type="match status" value="1"/>
</dbReference>
<proteinExistence type="inferred from homology"/>
<dbReference type="GO" id="GO:0005829">
    <property type="term" value="C:cytosol"/>
    <property type="evidence" value="ECO:0007669"/>
    <property type="project" value="TreeGrafter"/>
</dbReference>
<dbReference type="OrthoDB" id="755951at2759"/>
<dbReference type="PANTHER" id="PTHR10788">
    <property type="entry name" value="TREHALOSE-6-PHOSPHATE SYNTHASE"/>
    <property type="match status" value="1"/>
</dbReference>
<dbReference type="FunCoup" id="A0A2P6NXL7">
    <property type="interactions" value="23"/>
</dbReference>
<dbReference type="NCBIfam" id="NF011071">
    <property type="entry name" value="PRK14501.1"/>
    <property type="match status" value="1"/>
</dbReference>
<dbReference type="InterPro" id="IPR003337">
    <property type="entry name" value="Trehalose_PPase"/>
</dbReference>
<comment type="similarity">
    <text evidence="2">In the C-terminal section; belongs to the trehalose phosphatase family.</text>
</comment>
<evidence type="ECO:0000313" key="5">
    <source>
        <dbReference type="Proteomes" id="UP000241769"/>
    </source>
</evidence>
<dbReference type="EMBL" id="MDYQ01000008">
    <property type="protein sequence ID" value="PRP88701.1"/>
    <property type="molecule type" value="Genomic_DNA"/>
</dbReference>
<dbReference type="NCBIfam" id="TIGR00685">
    <property type="entry name" value="T6PP"/>
    <property type="match status" value="1"/>
</dbReference>
<dbReference type="InterPro" id="IPR006379">
    <property type="entry name" value="HAD-SF_hydro_IIB"/>
</dbReference>
<dbReference type="InterPro" id="IPR001830">
    <property type="entry name" value="Glyco_trans_20"/>
</dbReference>
<dbReference type="Pfam" id="PF01822">
    <property type="entry name" value="WSC"/>
    <property type="match status" value="1"/>
</dbReference>
<comment type="similarity">
    <text evidence="1">In the N-terminal section; belongs to the glycosyltransferase 20 family.</text>
</comment>
<dbReference type="GO" id="GO:0005992">
    <property type="term" value="P:trehalose biosynthetic process"/>
    <property type="evidence" value="ECO:0007669"/>
    <property type="project" value="InterPro"/>
</dbReference>
<keyword evidence="5" id="KW-1185">Reference proteome</keyword>
<dbReference type="CDD" id="cd03788">
    <property type="entry name" value="GT20_TPS"/>
    <property type="match status" value="1"/>
</dbReference>
<dbReference type="Gene3D" id="3.40.50.1000">
    <property type="entry name" value="HAD superfamily/HAD-like"/>
    <property type="match status" value="1"/>
</dbReference>
<dbReference type="Gene3D" id="3.40.50.2000">
    <property type="entry name" value="Glycogen Phosphorylase B"/>
    <property type="match status" value="2"/>
</dbReference>
<dbReference type="SUPFAM" id="SSF56784">
    <property type="entry name" value="HAD-like"/>
    <property type="match status" value="1"/>
</dbReference>
<dbReference type="NCBIfam" id="TIGR01484">
    <property type="entry name" value="HAD-SF-IIB"/>
    <property type="match status" value="1"/>
</dbReference>
<protein>
    <recommendedName>
        <fullName evidence="3">WSC domain-containing protein</fullName>
    </recommendedName>
</protein>
<dbReference type="InterPro" id="IPR036412">
    <property type="entry name" value="HAD-like_sf"/>
</dbReference>
<dbReference type="STRING" id="1890364.A0A2P6NXL7"/>
<dbReference type="InterPro" id="IPR023214">
    <property type="entry name" value="HAD_sf"/>
</dbReference>
<dbReference type="InParanoid" id="A0A2P6NXL7"/>
<dbReference type="Pfam" id="PF02358">
    <property type="entry name" value="Trehalose_PPase"/>
    <property type="match status" value="1"/>
</dbReference>
<dbReference type="SUPFAM" id="SSF53756">
    <property type="entry name" value="UDP-Glycosyltransferase/glycogen phosphorylase"/>
    <property type="match status" value="1"/>
</dbReference>
<organism evidence="4 5">
    <name type="scientific">Planoprotostelium fungivorum</name>
    <dbReference type="NCBI Taxonomy" id="1890364"/>
    <lineage>
        <taxon>Eukaryota</taxon>
        <taxon>Amoebozoa</taxon>
        <taxon>Evosea</taxon>
        <taxon>Variosea</taxon>
        <taxon>Cavosteliida</taxon>
        <taxon>Cavosteliaceae</taxon>
        <taxon>Planoprotostelium</taxon>
    </lineage>
</organism>
<dbReference type="SMART" id="SM00321">
    <property type="entry name" value="WSC"/>
    <property type="match status" value="1"/>
</dbReference>
<comment type="caution">
    <text evidence="4">The sequence shown here is derived from an EMBL/GenBank/DDBJ whole genome shotgun (WGS) entry which is preliminary data.</text>
</comment>
<evidence type="ECO:0000256" key="1">
    <source>
        <dbReference type="ARBA" id="ARBA00005409"/>
    </source>
</evidence>
<gene>
    <name evidence="4" type="ORF">PROFUN_02797</name>
</gene>
<sequence>MTQVPAVMNISYLGCFPDSGSSRDLNGSSTSVMTVQDCAGFCRIYPYFGVQFGSQCYCGNHYGRYTGTVQCTTQCALNSTQHCGGAYANSVYSSKVVSIGNVQLPDAPFPVTNVATTTAALSQTTSTTSQSDRTSSIVLGTVTSTEANARCIRPFFLSIGFIASAILLCGGCDDSKTSSFSVSPWSPPNSYNVTSSISYRIVVSCTMPIHPPYCVTVGCACRILLKIVDISFARKVEHFSGQNMLVGSPRLRAVFSMSPTNRPRQQSRIIIVTNTLFKDDEEKSGEVGIHNHCVTAAGCRLQAKGRDILWVGHDPDIVTGSPKLSCLNLEGSGRLGVPLSPGTYKGWHNYSKNVLWPIFHYYGNRAGHDLDSEMWTDYKDANTRFADAICAEYVRGDIIIVQDYMLMLLPSLLRDRIPTAVIAYFCHIPWPSTELYRSLPVRDELLEGLLGADLVGLQTFSDTRHFMSACARVLGVTPMEQGIWAGRDKFVRVDAYPTGIDAEGITTMITKDSFRERTNKLRDSFGEKKVIVCRNRLEYVKGIPLVLKAYETLLEEHKEWIGHTILVLMCHSNSTRMEEGNDLKIEVDRIVGSINGKFGSIGYTPIQYMNRHVPLEEAYALYAVADLGIQTPLRDGMNLTCHEYILCQQENMNPLILSELAGAAHCLSGTILVNPWDNLGIVDAIHYGLTMTKSQKKIRYQNCLNYVLKHNSEYWLNLLVSEVEQIAHNQPEVEGPLIRANEEDIATSFSSSRRRLILLDYDGTLTPIQSIPGKAYPPRSLIALLNRLSSIPNTHVYVISGRDRKTLGHWLGGLPIGLSCEHGLFFRQCQNGGVVSEWQDLLGEMDLNWKSDVETLFHYYEERTPGSYTEVKEVNITWHYRNADPEFGEYQKNQLLAYLHQMPNTPIDVLNGNKAVEVRPLGINKGSVVRRIMNAEGDVDFVLCIGNDVTDEDMFEELKRWDNIQKCHTVMVEKKPTSASCYVRNQPAVISLLNRLI</sequence>
<dbReference type="GO" id="GO:0003825">
    <property type="term" value="F:alpha,alpha-trehalose-phosphate synthase (UDP-forming) activity"/>
    <property type="evidence" value="ECO:0007669"/>
    <property type="project" value="TreeGrafter"/>
</dbReference>
<dbReference type="PANTHER" id="PTHR10788:SF106">
    <property type="entry name" value="BCDNA.GH08860"/>
    <property type="match status" value="1"/>
</dbReference>
<evidence type="ECO:0000313" key="4">
    <source>
        <dbReference type="EMBL" id="PRP88701.1"/>
    </source>
</evidence>
<dbReference type="PROSITE" id="PS51212">
    <property type="entry name" value="WSC"/>
    <property type="match status" value="1"/>
</dbReference>